<comment type="similarity">
    <text evidence="1">Belongs to the CDI family. ICK/KRP subfamily.</text>
</comment>
<keyword evidence="3" id="KW-0812">Transmembrane</keyword>
<name>D8T6D8_SELML</name>
<feature type="domain" description="Cyclin-dependent kinase inhibitor" evidence="4">
    <location>
        <begin position="107"/>
        <end position="152"/>
    </location>
</feature>
<sequence>MRNRGARALQAMICHRFLGDGKQANICSTEEAGASGSICLTKYMLRNMSPGESFLWFTPELLGDDAGSPCTRQTWPRGSNFYRLKRLTARRPRSGADCGPVWRHRVAPTRDEIEEFVVGVEEKDDSSKRFVDKYNFDVFNDVPLSGRFEWGHVRHKRRTYDRAVIRFFGKAKADMPQWITFSKVDFISYIRSRAGKGSSKYIQLQELYTIGSFSSADLSVDCKAAVKKGVQLQKLDHSASQTRLFILAMNVSAIVAVVEFVYSILDNALFKEIWPEQQDKALDDLNTCVPVHYFNNREVSEYAEH</sequence>
<dbReference type="GO" id="GO:0051726">
    <property type="term" value="P:regulation of cell cycle"/>
    <property type="evidence" value="ECO:0007669"/>
    <property type="project" value="InterPro"/>
</dbReference>
<dbReference type="Proteomes" id="UP000001514">
    <property type="component" value="Unassembled WGS sequence"/>
</dbReference>
<dbReference type="Gramene" id="EFJ07781">
    <property type="protein sequence ID" value="EFJ07781"/>
    <property type="gene ID" value="SELMODRAFT_429501"/>
</dbReference>
<evidence type="ECO:0000259" key="4">
    <source>
        <dbReference type="Pfam" id="PF02234"/>
    </source>
</evidence>
<dbReference type="InterPro" id="IPR044898">
    <property type="entry name" value="CDI_dom_sf"/>
</dbReference>
<dbReference type="KEGG" id="smo:SELMODRAFT_429501"/>
<organism evidence="6">
    <name type="scientific">Selaginella moellendorffii</name>
    <name type="common">Spikemoss</name>
    <dbReference type="NCBI Taxonomy" id="88036"/>
    <lineage>
        <taxon>Eukaryota</taxon>
        <taxon>Viridiplantae</taxon>
        <taxon>Streptophyta</taxon>
        <taxon>Embryophyta</taxon>
        <taxon>Tracheophyta</taxon>
        <taxon>Lycopodiopsida</taxon>
        <taxon>Selaginellales</taxon>
        <taxon>Selaginellaceae</taxon>
        <taxon>Selaginella</taxon>
    </lineage>
</organism>
<dbReference type="PANTHER" id="PTHR46776">
    <property type="entry name" value="CYCLIN-DEPENDENT KINASE INHIBITOR 4-RELATED"/>
    <property type="match status" value="1"/>
</dbReference>
<dbReference type="GO" id="GO:0004861">
    <property type="term" value="F:cyclin-dependent protein serine/threonine kinase inhibitor activity"/>
    <property type="evidence" value="ECO:0000318"/>
    <property type="project" value="GO_Central"/>
</dbReference>
<dbReference type="EMBL" id="GL377680">
    <property type="protein sequence ID" value="EFJ07781.1"/>
    <property type="molecule type" value="Genomic_DNA"/>
</dbReference>
<evidence type="ECO:0000313" key="6">
    <source>
        <dbReference type="Proteomes" id="UP000001514"/>
    </source>
</evidence>
<dbReference type="InParanoid" id="D8T6D8"/>
<protein>
    <recommendedName>
        <fullName evidence="4">Cyclin-dependent kinase inhibitor domain-containing protein</fullName>
    </recommendedName>
</protein>
<evidence type="ECO:0000256" key="3">
    <source>
        <dbReference type="SAM" id="Phobius"/>
    </source>
</evidence>
<evidence type="ECO:0000256" key="2">
    <source>
        <dbReference type="ARBA" id="ARBA00023013"/>
    </source>
</evidence>
<feature type="transmembrane region" description="Helical" evidence="3">
    <location>
        <begin position="244"/>
        <end position="265"/>
    </location>
</feature>
<dbReference type="InterPro" id="IPR044275">
    <property type="entry name" value="KRP"/>
</dbReference>
<evidence type="ECO:0000256" key="1">
    <source>
        <dbReference type="ARBA" id="ARBA00010274"/>
    </source>
</evidence>
<dbReference type="Pfam" id="PF02234">
    <property type="entry name" value="CDI"/>
    <property type="match status" value="1"/>
</dbReference>
<dbReference type="Gene3D" id="4.10.365.10">
    <property type="entry name" value="p27"/>
    <property type="match status" value="1"/>
</dbReference>
<gene>
    <name evidence="5" type="ORF">SELMODRAFT_429501</name>
</gene>
<dbReference type="GO" id="GO:0045740">
    <property type="term" value="P:positive regulation of DNA replication"/>
    <property type="evidence" value="ECO:0000318"/>
    <property type="project" value="GO_Central"/>
</dbReference>
<keyword evidence="6" id="KW-1185">Reference proteome</keyword>
<keyword evidence="3" id="KW-0472">Membrane</keyword>
<dbReference type="HOGENOM" id="CLU_913369_0_0_1"/>
<dbReference type="GO" id="GO:0005634">
    <property type="term" value="C:nucleus"/>
    <property type="evidence" value="ECO:0000318"/>
    <property type="project" value="GO_Central"/>
</dbReference>
<proteinExistence type="inferred from homology"/>
<keyword evidence="3" id="KW-1133">Transmembrane helix</keyword>
<accession>D8T6D8</accession>
<dbReference type="InterPro" id="IPR003175">
    <property type="entry name" value="CDI_dom"/>
</dbReference>
<evidence type="ECO:0000313" key="5">
    <source>
        <dbReference type="EMBL" id="EFJ07781.1"/>
    </source>
</evidence>
<keyword evidence="2" id="KW-0649">Protein kinase inhibitor</keyword>
<reference evidence="5 6" key="1">
    <citation type="journal article" date="2011" name="Science">
        <title>The Selaginella genome identifies genetic changes associated with the evolution of vascular plants.</title>
        <authorList>
            <person name="Banks J.A."/>
            <person name="Nishiyama T."/>
            <person name="Hasebe M."/>
            <person name="Bowman J.L."/>
            <person name="Gribskov M."/>
            <person name="dePamphilis C."/>
            <person name="Albert V.A."/>
            <person name="Aono N."/>
            <person name="Aoyama T."/>
            <person name="Ambrose B.A."/>
            <person name="Ashton N.W."/>
            <person name="Axtell M.J."/>
            <person name="Barker E."/>
            <person name="Barker M.S."/>
            <person name="Bennetzen J.L."/>
            <person name="Bonawitz N.D."/>
            <person name="Chapple C."/>
            <person name="Cheng C."/>
            <person name="Correa L.G."/>
            <person name="Dacre M."/>
            <person name="DeBarry J."/>
            <person name="Dreyer I."/>
            <person name="Elias M."/>
            <person name="Engstrom E.M."/>
            <person name="Estelle M."/>
            <person name="Feng L."/>
            <person name="Finet C."/>
            <person name="Floyd S.K."/>
            <person name="Frommer W.B."/>
            <person name="Fujita T."/>
            <person name="Gramzow L."/>
            <person name="Gutensohn M."/>
            <person name="Harholt J."/>
            <person name="Hattori M."/>
            <person name="Heyl A."/>
            <person name="Hirai T."/>
            <person name="Hiwatashi Y."/>
            <person name="Ishikawa M."/>
            <person name="Iwata M."/>
            <person name="Karol K.G."/>
            <person name="Koehler B."/>
            <person name="Kolukisaoglu U."/>
            <person name="Kubo M."/>
            <person name="Kurata T."/>
            <person name="Lalonde S."/>
            <person name="Li K."/>
            <person name="Li Y."/>
            <person name="Litt A."/>
            <person name="Lyons E."/>
            <person name="Manning G."/>
            <person name="Maruyama T."/>
            <person name="Michael T.P."/>
            <person name="Mikami K."/>
            <person name="Miyazaki S."/>
            <person name="Morinaga S."/>
            <person name="Murata T."/>
            <person name="Mueller-Roeber B."/>
            <person name="Nelson D.R."/>
            <person name="Obara M."/>
            <person name="Oguri Y."/>
            <person name="Olmstead R.G."/>
            <person name="Onodera N."/>
            <person name="Petersen B.L."/>
            <person name="Pils B."/>
            <person name="Prigge M."/>
            <person name="Rensing S.A."/>
            <person name="Riano-Pachon D.M."/>
            <person name="Roberts A.W."/>
            <person name="Sato Y."/>
            <person name="Scheller H.V."/>
            <person name="Schulz B."/>
            <person name="Schulz C."/>
            <person name="Shakirov E.V."/>
            <person name="Shibagaki N."/>
            <person name="Shinohara N."/>
            <person name="Shippen D.E."/>
            <person name="Soerensen I."/>
            <person name="Sotooka R."/>
            <person name="Sugimoto N."/>
            <person name="Sugita M."/>
            <person name="Sumikawa N."/>
            <person name="Tanurdzic M."/>
            <person name="Theissen G."/>
            <person name="Ulvskov P."/>
            <person name="Wakazuki S."/>
            <person name="Weng J.K."/>
            <person name="Willats W.W."/>
            <person name="Wipf D."/>
            <person name="Wolf P.G."/>
            <person name="Yang L."/>
            <person name="Zimmer A.D."/>
            <person name="Zhu Q."/>
            <person name="Mitros T."/>
            <person name="Hellsten U."/>
            <person name="Loque D."/>
            <person name="Otillar R."/>
            <person name="Salamov A."/>
            <person name="Schmutz J."/>
            <person name="Shapiro H."/>
            <person name="Lindquist E."/>
            <person name="Lucas S."/>
            <person name="Rokhsar D."/>
            <person name="Grigoriev I.V."/>
        </authorList>
    </citation>
    <scope>NUCLEOTIDE SEQUENCE [LARGE SCALE GENOMIC DNA]</scope>
</reference>
<dbReference type="AlphaFoldDB" id="D8T6D8"/>